<evidence type="ECO:0000313" key="2">
    <source>
        <dbReference type="EMBL" id="PNI72238.1"/>
    </source>
</evidence>
<dbReference type="AlphaFoldDB" id="A0A2J8NKE1"/>
<gene>
    <name evidence="2" type="ORF">CK820_G0010240</name>
</gene>
<name>A0A2J8NKE1_PANTR</name>
<protein>
    <submittedName>
        <fullName evidence="2">PWWP2A isoform 1</fullName>
    </submittedName>
</protein>
<evidence type="ECO:0000256" key="1">
    <source>
        <dbReference type="SAM" id="MobiDB-lite"/>
    </source>
</evidence>
<dbReference type="EMBL" id="NBAG03000228">
    <property type="protein sequence ID" value="PNI72238.1"/>
    <property type="molecule type" value="Genomic_DNA"/>
</dbReference>
<comment type="caution">
    <text evidence="2">The sequence shown here is derived from an EMBL/GenBank/DDBJ whole genome shotgun (WGS) entry which is preliminary data.</text>
</comment>
<proteinExistence type="predicted"/>
<feature type="region of interest" description="Disordered" evidence="1">
    <location>
        <begin position="1"/>
        <end position="34"/>
    </location>
</feature>
<accession>A0A2J8NKE1</accession>
<reference evidence="2 3" key="1">
    <citation type="submission" date="2017-12" db="EMBL/GenBank/DDBJ databases">
        <title>High-resolution comparative analysis of great ape genomes.</title>
        <authorList>
            <person name="Pollen A."/>
            <person name="Hastie A."/>
            <person name="Hormozdiari F."/>
            <person name="Dougherty M."/>
            <person name="Liu R."/>
            <person name="Chaisson M."/>
            <person name="Hoppe E."/>
            <person name="Hill C."/>
            <person name="Pang A."/>
            <person name="Hillier L."/>
            <person name="Baker C."/>
            <person name="Armstrong J."/>
            <person name="Shendure J."/>
            <person name="Paten B."/>
            <person name="Wilson R."/>
            <person name="Chao H."/>
            <person name="Schneider V."/>
            <person name="Ventura M."/>
            <person name="Kronenberg Z."/>
            <person name="Murali S."/>
            <person name="Gordon D."/>
            <person name="Cantsilieris S."/>
            <person name="Munson K."/>
            <person name="Nelson B."/>
            <person name="Raja A."/>
            <person name="Underwood J."/>
            <person name="Diekhans M."/>
            <person name="Fiddes I."/>
            <person name="Haussler D."/>
            <person name="Eichler E."/>
        </authorList>
    </citation>
    <scope>NUCLEOTIDE SEQUENCE [LARGE SCALE GENOMIC DNA]</scope>
    <source>
        <strain evidence="2">Yerkes chimp pedigree #C0471</strain>
    </source>
</reference>
<evidence type="ECO:0000313" key="3">
    <source>
        <dbReference type="Proteomes" id="UP000236370"/>
    </source>
</evidence>
<dbReference type="Proteomes" id="UP000236370">
    <property type="component" value="Unassembled WGS sequence"/>
</dbReference>
<organism evidence="2 3">
    <name type="scientific">Pan troglodytes</name>
    <name type="common">Chimpanzee</name>
    <dbReference type="NCBI Taxonomy" id="9598"/>
    <lineage>
        <taxon>Eukaryota</taxon>
        <taxon>Metazoa</taxon>
        <taxon>Chordata</taxon>
        <taxon>Craniata</taxon>
        <taxon>Vertebrata</taxon>
        <taxon>Euteleostomi</taxon>
        <taxon>Mammalia</taxon>
        <taxon>Eutheria</taxon>
        <taxon>Euarchontoglires</taxon>
        <taxon>Primates</taxon>
        <taxon>Haplorrhini</taxon>
        <taxon>Catarrhini</taxon>
        <taxon>Hominidae</taxon>
        <taxon>Pan</taxon>
    </lineage>
</organism>
<sequence length="34" mass="3785">KTGLEKMRSGKMAPKPQSRCTSTRSAEFIDQEAD</sequence>
<feature type="non-terminal residue" evidence="2">
    <location>
        <position position="1"/>
    </location>
</feature>